<keyword evidence="4" id="KW-0413">Isomerase</keyword>
<gene>
    <name evidence="8" type="ORF">CPT75_14015</name>
</gene>
<evidence type="ECO:0000256" key="4">
    <source>
        <dbReference type="ARBA" id="ARBA00023235"/>
    </source>
</evidence>
<dbReference type="Proteomes" id="UP000245488">
    <property type="component" value="Chromosome"/>
</dbReference>
<dbReference type="GO" id="GO:0006096">
    <property type="term" value="P:glycolytic process"/>
    <property type="evidence" value="ECO:0007669"/>
    <property type="project" value="UniProtKB-KW"/>
</dbReference>
<name>A0A317G3R3_BUTFI</name>
<dbReference type="InterPro" id="IPR001345">
    <property type="entry name" value="PG/BPGM_mutase_AS"/>
</dbReference>
<evidence type="ECO:0000313" key="8">
    <source>
        <dbReference type="EMBL" id="PWT28147.1"/>
    </source>
</evidence>
<keyword evidence="9" id="KW-1185">Reference proteome</keyword>
<evidence type="ECO:0000256" key="2">
    <source>
        <dbReference type="ARBA" id="ARBA00012028"/>
    </source>
</evidence>
<feature type="binding site" evidence="6">
    <location>
        <begin position="26"/>
        <end position="27"/>
    </location>
    <ligand>
        <name>substrate</name>
    </ligand>
</feature>
<dbReference type="EC" id="5.4.2.11" evidence="2"/>
<reference evidence="8 9" key="1">
    <citation type="submission" date="2017-09" db="EMBL/GenBank/DDBJ databases">
        <title>High-quality draft genome sequence of Butyrivibrio fibrisolvens INBov1, isolated from cow rumen.</title>
        <authorList>
            <person name="Rodriguez Hernaez J."/>
            <person name="Rivarola M."/>
            <person name="Paniego N."/>
            <person name="Cravero S."/>
            <person name="Ceron Cucchi M."/>
            <person name="Martinez M.C."/>
        </authorList>
    </citation>
    <scope>NUCLEOTIDE SEQUENCE [LARGE SCALE GENOMIC DNA]</scope>
    <source>
        <strain evidence="8 9">INBov1</strain>
    </source>
</reference>
<feature type="binding site" evidence="6">
    <location>
        <position position="63"/>
    </location>
    <ligand>
        <name>substrate</name>
    </ligand>
</feature>
<evidence type="ECO:0000256" key="1">
    <source>
        <dbReference type="ARBA" id="ARBA00006717"/>
    </source>
</evidence>
<organism evidence="8 9">
    <name type="scientific">Butyrivibrio fibrisolvens</name>
    <dbReference type="NCBI Taxonomy" id="831"/>
    <lineage>
        <taxon>Bacteria</taxon>
        <taxon>Bacillati</taxon>
        <taxon>Bacillota</taxon>
        <taxon>Clostridia</taxon>
        <taxon>Lachnospirales</taxon>
        <taxon>Lachnospiraceae</taxon>
        <taxon>Butyrivibrio</taxon>
    </lineage>
</organism>
<dbReference type="SMART" id="SM00855">
    <property type="entry name" value="PGAM"/>
    <property type="match status" value="1"/>
</dbReference>
<keyword evidence="3" id="KW-0324">Glycolysis</keyword>
<dbReference type="EMBL" id="NXNG01000001">
    <property type="protein sequence ID" value="PWT28147.1"/>
    <property type="molecule type" value="Genomic_DNA"/>
</dbReference>
<evidence type="ECO:0000256" key="7">
    <source>
        <dbReference type="PIRSR" id="PIRSR613078-3"/>
    </source>
</evidence>
<sequence>MTMELVLIRHGESIGNALKGESAVYTGRWDCNLTERGYQQAISLIGTPILENIDAWYSSNLIRTIETAKTITDRDIIVDKRLQERSLGEFEGLTIESVKKDPRYIKYFTDPEFMQFRNSFTVKTPGGENYGDVCERVRDFLQELASKDYKKVAIVTHHCVIRCIVKILNNLSEEETLSFKVNNCEPISVQLRDDALH</sequence>
<dbReference type="CDD" id="cd07067">
    <property type="entry name" value="HP_PGM_like"/>
    <property type="match status" value="1"/>
</dbReference>
<evidence type="ECO:0000256" key="5">
    <source>
        <dbReference type="PIRSR" id="PIRSR613078-1"/>
    </source>
</evidence>
<dbReference type="InterPro" id="IPR005952">
    <property type="entry name" value="Phosphogly_mut1"/>
</dbReference>
<evidence type="ECO:0000256" key="3">
    <source>
        <dbReference type="ARBA" id="ARBA00023152"/>
    </source>
</evidence>
<dbReference type="InterPro" id="IPR013078">
    <property type="entry name" value="His_Pase_superF_clade-1"/>
</dbReference>
<feature type="active site" description="Tele-phosphohistidine intermediate" evidence="5">
    <location>
        <position position="10"/>
    </location>
</feature>
<proteinExistence type="inferred from homology"/>
<feature type="binding site" evidence="6">
    <location>
        <begin position="9"/>
        <end position="16"/>
    </location>
    <ligand>
        <name>substrate</name>
    </ligand>
</feature>
<evidence type="ECO:0000313" key="9">
    <source>
        <dbReference type="Proteomes" id="UP000245488"/>
    </source>
</evidence>
<dbReference type="Gene3D" id="3.40.50.1240">
    <property type="entry name" value="Phosphoglycerate mutase-like"/>
    <property type="match status" value="1"/>
</dbReference>
<feature type="site" description="Transition state stabilizer" evidence="7">
    <location>
        <position position="157"/>
    </location>
</feature>
<dbReference type="PANTHER" id="PTHR11931">
    <property type="entry name" value="PHOSPHOGLYCERATE MUTASE"/>
    <property type="match status" value="1"/>
</dbReference>
<dbReference type="PROSITE" id="PS00175">
    <property type="entry name" value="PG_MUTASE"/>
    <property type="match status" value="1"/>
</dbReference>
<evidence type="ECO:0000256" key="6">
    <source>
        <dbReference type="PIRSR" id="PIRSR613078-2"/>
    </source>
</evidence>
<feature type="active site" description="Proton donor/acceptor" evidence="5">
    <location>
        <position position="84"/>
    </location>
</feature>
<comment type="similarity">
    <text evidence="1">Belongs to the phosphoglycerate mutase family. BPG-dependent PGAM subfamily.</text>
</comment>
<dbReference type="AlphaFoldDB" id="A0A317G3R3"/>
<dbReference type="PIRSF" id="PIRSF000709">
    <property type="entry name" value="6PFK_2-Ptase"/>
    <property type="match status" value="1"/>
</dbReference>
<dbReference type="GO" id="GO:0004619">
    <property type="term" value="F:phosphoglycerate mutase activity"/>
    <property type="evidence" value="ECO:0007669"/>
    <property type="project" value="UniProtKB-EC"/>
</dbReference>
<dbReference type="SUPFAM" id="SSF53254">
    <property type="entry name" value="Phosphoglycerate mutase-like"/>
    <property type="match status" value="1"/>
</dbReference>
<dbReference type="Pfam" id="PF00300">
    <property type="entry name" value="His_Phos_1"/>
    <property type="match status" value="1"/>
</dbReference>
<comment type="caution">
    <text evidence="8">The sequence shown here is derived from an EMBL/GenBank/DDBJ whole genome shotgun (WGS) entry which is preliminary data.</text>
</comment>
<accession>A0A317G3R3</accession>
<dbReference type="InterPro" id="IPR029033">
    <property type="entry name" value="His_PPase_superfam"/>
</dbReference>
<protein>
    <recommendedName>
        <fullName evidence="2">phosphoglycerate mutase (2,3-diphosphoglycerate-dependent)</fullName>
        <ecNumber evidence="2">5.4.2.11</ecNumber>
    </recommendedName>
</protein>